<comment type="caution">
    <text evidence="4">The sequence shown here is derived from an EMBL/GenBank/DDBJ whole genome shotgun (WGS) entry which is preliminary data.</text>
</comment>
<dbReference type="OrthoDB" id="7467099at2759"/>
<keyword evidence="2" id="KW-0732">Signal</keyword>
<feature type="transmembrane region" description="Helical" evidence="1">
    <location>
        <begin position="427"/>
        <end position="451"/>
    </location>
</feature>
<keyword evidence="1" id="KW-0812">Transmembrane</keyword>
<organism evidence="4 5">
    <name type="scientific">Eumeta variegata</name>
    <name type="common">Bagworm moth</name>
    <name type="synonym">Eumeta japonica</name>
    <dbReference type="NCBI Taxonomy" id="151549"/>
    <lineage>
        <taxon>Eukaryota</taxon>
        <taxon>Metazoa</taxon>
        <taxon>Ecdysozoa</taxon>
        <taxon>Arthropoda</taxon>
        <taxon>Hexapoda</taxon>
        <taxon>Insecta</taxon>
        <taxon>Pterygota</taxon>
        <taxon>Neoptera</taxon>
        <taxon>Endopterygota</taxon>
        <taxon>Lepidoptera</taxon>
        <taxon>Glossata</taxon>
        <taxon>Ditrysia</taxon>
        <taxon>Tineoidea</taxon>
        <taxon>Psychidae</taxon>
        <taxon>Oiketicinae</taxon>
        <taxon>Eumeta</taxon>
    </lineage>
</organism>
<keyword evidence="5" id="KW-1185">Reference proteome</keyword>
<dbReference type="STRING" id="151549.A0A4C1SC82"/>
<dbReference type="AlphaFoldDB" id="A0A4C1SC82"/>
<evidence type="ECO:0000259" key="3">
    <source>
        <dbReference type="PROSITE" id="PS50835"/>
    </source>
</evidence>
<feature type="chain" id="PRO_5020036773" description="Ig-like domain-containing protein" evidence="2">
    <location>
        <begin position="24"/>
        <end position="493"/>
    </location>
</feature>
<evidence type="ECO:0000256" key="2">
    <source>
        <dbReference type="SAM" id="SignalP"/>
    </source>
</evidence>
<dbReference type="PROSITE" id="PS50835">
    <property type="entry name" value="IG_LIKE"/>
    <property type="match status" value="1"/>
</dbReference>
<dbReference type="InterPro" id="IPR007110">
    <property type="entry name" value="Ig-like_dom"/>
</dbReference>
<feature type="domain" description="Ig-like" evidence="3">
    <location>
        <begin position="222"/>
        <end position="319"/>
    </location>
</feature>
<reference evidence="4 5" key="1">
    <citation type="journal article" date="2019" name="Commun. Biol.">
        <title>The bagworm genome reveals a unique fibroin gene that provides high tensile strength.</title>
        <authorList>
            <person name="Kono N."/>
            <person name="Nakamura H."/>
            <person name="Ohtoshi R."/>
            <person name="Tomita M."/>
            <person name="Numata K."/>
            <person name="Arakawa K."/>
        </authorList>
    </citation>
    <scope>NUCLEOTIDE SEQUENCE [LARGE SCALE GENOMIC DNA]</scope>
</reference>
<dbReference type="EMBL" id="BGZK01000003">
    <property type="protein sequence ID" value="GBO99714.1"/>
    <property type="molecule type" value="Genomic_DNA"/>
</dbReference>
<dbReference type="InterPro" id="IPR036179">
    <property type="entry name" value="Ig-like_dom_sf"/>
</dbReference>
<feature type="signal peptide" evidence="2">
    <location>
        <begin position="1"/>
        <end position="23"/>
    </location>
</feature>
<keyword evidence="1" id="KW-1133">Transmembrane helix</keyword>
<name>A0A4C1SC82_EUMVA</name>
<dbReference type="Proteomes" id="UP000299102">
    <property type="component" value="Unassembled WGS sequence"/>
</dbReference>
<evidence type="ECO:0000256" key="1">
    <source>
        <dbReference type="SAM" id="Phobius"/>
    </source>
</evidence>
<proteinExistence type="predicted"/>
<gene>
    <name evidence="4" type="ORF">EVAR_806_1</name>
</gene>
<keyword evidence="1" id="KW-0472">Membrane</keyword>
<protein>
    <recommendedName>
        <fullName evidence="3">Ig-like domain-containing protein</fullName>
    </recommendedName>
</protein>
<accession>A0A4C1SC82</accession>
<sequence length="493" mass="54697">MRAIACVLCILTLGVLQETSSSATQVLYVEPGAPVNVQVGPKEAIYCRLENRNRAVFYDGFGPCVLRIEWANFLHIGFWRMYVALPEKITTEMYLLEIKLGQEPRPQVRMSAALSNDNTTLTVSCSVETPSAPRLCKFRSPFGQILVPQEGVDDGRYSFYGAGVSNESGKYTMDCGLSISAPHEIDLGIWRCGIDTEEDSYFGFLLVNFPSHPNQEFIQTEPILTSNSQSDEILVGHSVAMSCTIPSSIRYCYFRSQNGTVISLSPGESTDTYEYVGNGLDAGECGLRLKAVSVNDEGIWSCHVGLADGATPEQNATIILLVTELMVASLTHQGDRSVVVRGLVRDVYMHLEYCRFVRSDGFGFTNDYLPEGYEFTGSLWFGSCELRIPRPTTADLRRWTVAARMTGRRTEVVARTQDISNSYWHPLYVSLRITVLVLCIGLVLIAFVLLLGPKKNRQWTYARAAAARDSIRRSLRKAPPLEADKTVTSPQAA</sequence>
<evidence type="ECO:0000313" key="4">
    <source>
        <dbReference type="EMBL" id="GBO99714.1"/>
    </source>
</evidence>
<dbReference type="SUPFAM" id="SSF48726">
    <property type="entry name" value="Immunoglobulin"/>
    <property type="match status" value="1"/>
</dbReference>
<dbReference type="InterPro" id="IPR013783">
    <property type="entry name" value="Ig-like_fold"/>
</dbReference>
<evidence type="ECO:0000313" key="5">
    <source>
        <dbReference type="Proteomes" id="UP000299102"/>
    </source>
</evidence>
<dbReference type="Gene3D" id="2.60.40.10">
    <property type="entry name" value="Immunoglobulins"/>
    <property type="match status" value="1"/>
</dbReference>